<dbReference type="KEGG" id="kaf:KAFR_0E03100"/>
<comment type="subcellular location">
    <subcellularLocation>
        <location evidence="1">Membrane</location>
        <topology evidence="1">Single-pass type II membrane protein</topology>
    </subcellularLocation>
</comment>
<dbReference type="FunFam" id="3.90.550.10:FF:000051">
    <property type="entry name" value="Alpha-1,2-mannosyltransferase (Ktr4)"/>
    <property type="match status" value="1"/>
</dbReference>
<keyword evidence="3" id="KW-0328">Glycosyltransferase</keyword>
<keyword evidence="7" id="KW-0812">Transmembrane</keyword>
<feature type="transmembrane region" description="Helical" evidence="7">
    <location>
        <begin position="23"/>
        <end position="41"/>
    </location>
</feature>
<dbReference type="InterPro" id="IPR029044">
    <property type="entry name" value="Nucleotide-diphossugar_trans"/>
</dbReference>
<feature type="active site" description="Nucleophile" evidence="6">
    <location>
        <position position="298"/>
    </location>
</feature>
<proteinExistence type="inferred from homology"/>
<evidence type="ECO:0000256" key="6">
    <source>
        <dbReference type="PIRSR" id="PIRSR018153-1"/>
    </source>
</evidence>
<dbReference type="FunCoup" id="H2AVR2">
    <property type="interactions" value="198"/>
</dbReference>
<dbReference type="OrthoDB" id="439943at2759"/>
<evidence type="ECO:0000256" key="3">
    <source>
        <dbReference type="ARBA" id="ARBA00022676"/>
    </source>
</evidence>
<dbReference type="GO" id="GO:0016020">
    <property type="term" value="C:membrane"/>
    <property type="evidence" value="ECO:0007669"/>
    <property type="project" value="UniProtKB-SubCell"/>
</dbReference>
<dbReference type="SUPFAM" id="SSF53448">
    <property type="entry name" value="Nucleotide-diphospho-sugar transferases"/>
    <property type="match status" value="1"/>
</dbReference>
<comment type="similarity">
    <text evidence="2">Belongs to the glycosyltransferase 15 family.</text>
</comment>
<evidence type="ECO:0000256" key="2">
    <source>
        <dbReference type="ARBA" id="ARBA00007677"/>
    </source>
</evidence>
<dbReference type="GO" id="GO:0000032">
    <property type="term" value="P:cell wall mannoprotein biosynthetic process"/>
    <property type="evidence" value="ECO:0007669"/>
    <property type="project" value="TreeGrafter"/>
</dbReference>
<sequence length="410" mass="48320">MGSEHKKRLMPKSALLVRKYQKGIRVSFATFIVVLTIMFFLHTPSHYTTENSNAIRQGQTSPKETSEYLIPFTDQSQKVVHPVDDGVKVKAAMVTLARNSDLWNLVNSIRHVEDRFNNRYHYDWVFLNDKPFSDEFKRVTSALVSGKVKYGLIPEEDWSVPSWIDQKKFDERRIAMGQENVPYGDSIPYRHMCRFQSGLFLKSPLLDEYEYYWRVDTDIKIHCNIQYDIFKFMKENHKKYGFILSVSEYKATIPTLWDTIKDFTTKHPEHVNKNNLLDFVSNDKGNTYNLCHFWTNFEIASLEFYRSKAYQDYFNYLDKSGGFFYERWGDAPVHSIAAALFLDKSELHFFDGIGFYHPNFHSCPVEESIRLQNQCVCEPAKDNTWFDFYFCTRKFFSAQGLEIPPEARKD</sequence>
<evidence type="ECO:0000256" key="7">
    <source>
        <dbReference type="SAM" id="Phobius"/>
    </source>
</evidence>
<name>H2AVR2_KAZAF</name>
<dbReference type="Gene3D" id="3.90.550.10">
    <property type="entry name" value="Spore Coat Polysaccharide Biosynthesis Protein SpsA, Chain A"/>
    <property type="match status" value="1"/>
</dbReference>
<dbReference type="eggNOG" id="KOG4472">
    <property type="taxonomic scope" value="Eukaryota"/>
</dbReference>
<dbReference type="GO" id="GO:0006491">
    <property type="term" value="P:N-glycan processing"/>
    <property type="evidence" value="ECO:0007669"/>
    <property type="project" value="EnsemblFungi"/>
</dbReference>
<dbReference type="InParanoid" id="H2AVR2"/>
<evidence type="ECO:0000256" key="1">
    <source>
        <dbReference type="ARBA" id="ARBA00004606"/>
    </source>
</evidence>
<dbReference type="EMBL" id="HE650825">
    <property type="protein sequence ID" value="CCF58462.1"/>
    <property type="molecule type" value="Genomic_DNA"/>
</dbReference>
<evidence type="ECO:0000256" key="4">
    <source>
        <dbReference type="ARBA" id="ARBA00022679"/>
    </source>
</evidence>
<dbReference type="GO" id="GO:0006493">
    <property type="term" value="P:protein O-linked glycosylation"/>
    <property type="evidence" value="ECO:0007669"/>
    <property type="project" value="EnsemblFungi"/>
</dbReference>
<dbReference type="Pfam" id="PF01793">
    <property type="entry name" value="Glyco_transf_15"/>
    <property type="match status" value="1"/>
</dbReference>
<keyword evidence="7" id="KW-1133">Transmembrane helix</keyword>
<dbReference type="Proteomes" id="UP000005220">
    <property type="component" value="Chromosome 5"/>
</dbReference>
<dbReference type="InterPro" id="IPR002685">
    <property type="entry name" value="Glyco_trans_15"/>
</dbReference>
<reference evidence="8 9" key="1">
    <citation type="journal article" date="2011" name="Proc. Natl. Acad. Sci. U.S.A.">
        <title>Evolutionary erosion of yeast sex chromosomes by mating-type switching accidents.</title>
        <authorList>
            <person name="Gordon J.L."/>
            <person name="Armisen D."/>
            <person name="Proux-Wera E."/>
            <person name="Oheigeartaigh S.S."/>
            <person name="Byrne K.P."/>
            <person name="Wolfe K.H."/>
        </authorList>
    </citation>
    <scope>NUCLEOTIDE SEQUENCE [LARGE SCALE GENOMIC DNA]</scope>
    <source>
        <strain evidence="9">ATCC 22294 / BCRC 22015 / CBS 2517 / CECT 1963 / NBRC 1671 / NRRL Y-8276</strain>
    </source>
</reference>
<evidence type="ECO:0008006" key="10">
    <source>
        <dbReference type="Google" id="ProtNLM"/>
    </source>
</evidence>
<dbReference type="AlphaFoldDB" id="H2AVR2"/>
<gene>
    <name evidence="8" type="primary">KAFR0E03100</name>
    <name evidence="8" type="ORF">KAFR_0E03100</name>
</gene>
<dbReference type="PANTHER" id="PTHR31121:SF11">
    <property type="entry name" value="MANNOSYLTRANSFERASE KTR3-RELATED"/>
    <property type="match status" value="1"/>
</dbReference>
<keyword evidence="5" id="KW-0735">Signal-anchor</keyword>
<keyword evidence="7" id="KW-0472">Membrane</keyword>
<evidence type="ECO:0000256" key="5">
    <source>
        <dbReference type="ARBA" id="ARBA00022968"/>
    </source>
</evidence>
<dbReference type="PANTHER" id="PTHR31121">
    <property type="entry name" value="ALPHA-1,2 MANNOSYLTRANSFERASE KTR1"/>
    <property type="match status" value="1"/>
</dbReference>
<evidence type="ECO:0000313" key="8">
    <source>
        <dbReference type="EMBL" id="CCF58462.1"/>
    </source>
</evidence>
<dbReference type="HOGENOM" id="CLU_024327_0_1_1"/>
<accession>H2AVR2</accession>
<protein>
    <recommendedName>
        <fullName evidence="10">Glycosyltransferase family 15 protein</fullName>
    </recommendedName>
</protein>
<keyword evidence="9" id="KW-1185">Reference proteome</keyword>
<dbReference type="GO" id="GO:0000026">
    <property type="term" value="F:alpha-1,2-mannosyltransferase activity"/>
    <property type="evidence" value="ECO:0007669"/>
    <property type="project" value="TreeGrafter"/>
</dbReference>
<dbReference type="GO" id="GO:0005794">
    <property type="term" value="C:Golgi apparatus"/>
    <property type="evidence" value="ECO:0007669"/>
    <property type="project" value="TreeGrafter"/>
</dbReference>
<dbReference type="GeneID" id="13883199"/>
<keyword evidence="4" id="KW-0808">Transferase</keyword>
<dbReference type="PIRSF" id="PIRSF018153">
    <property type="entry name" value="Glyco_trans_15"/>
    <property type="match status" value="1"/>
</dbReference>
<evidence type="ECO:0000313" key="9">
    <source>
        <dbReference type="Proteomes" id="UP000005220"/>
    </source>
</evidence>
<dbReference type="RefSeq" id="XP_003957597.1">
    <property type="nucleotide sequence ID" value="XM_003957548.1"/>
</dbReference>
<organism evidence="8 9">
    <name type="scientific">Kazachstania africana (strain ATCC 22294 / BCRC 22015 / CBS 2517 / CECT 1963 / NBRC 1671 / NRRL Y-8276)</name>
    <name type="common">Yeast</name>
    <name type="synonym">Kluyveromyces africanus</name>
    <dbReference type="NCBI Taxonomy" id="1071382"/>
    <lineage>
        <taxon>Eukaryota</taxon>
        <taxon>Fungi</taxon>
        <taxon>Dikarya</taxon>
        <taxon>Ascomycota</taxon>
        <taxon>Saccharomycotina</taxon>
        <taxon>Saccharomycetes</taxon>
        <taxon>Saccharomycetales</taxon>
        <taxon>Saccharomycetaceae</taxon>
        <taxon>Kazachstania</taxon>
    </lineage>
</organism>